<dbReference type="PANTHER" id="PTHR37592:SF1">
    <property type="match status" value="1"/>
</dbReference>
<evidence type="ECO:0000259" key="2">
    <source>
        <dbReference type="Pfam" id="PF23631"/>
    </source>
</evidence>
<dbReference type="InterPro" id="IPR055567">
    <property type="entry name" value="DUF7143"/>
</dbReference>
<organism evidence="3 4">
    <name type="scientific">Eutypa lata (strain UCR-EL1)</name>
    <name type="common">Grapevine dieback disease fungus</name>
    <name type="synonym">Eutypa armeniacae</name>
    <dbReference type="NCBI Taxonomy" id="1287681"/>
    <lineage>
        <taxon>Eukaryota</taxon>
        <taxon>Fungi</taxon>
        <taxon>Dikarya</taxon>
        <taxon>Ascomycota</taxon>
        <taxon>Pezizomycotina</taxon>
        <taxon>Sordariomycetes</taxon>
        <taxon>Xylariomycetidae</taxon>
        <taxon>Xylariales</taxon>
        <taxon>Diatrypaceae</taxon>
        <taxon>Eutypa</taxon>
    </lineage>
</organism>
<dbReference type="Pfam" id="PF23631">
    <property type="entry name" value="DUF7143"/>
    <property type="match status" value="1"/>
</dbReference>
<gene>
    <name evidence="3" type="ORF">UCREL1_1006</name>
</gene>
<proteinExistence type="predicted"/>
<feature type="domain" description="DUF7143" evidence="2">
    <location>
        <begin position="54"/>
        <end position="215"/>
    </location>
</feature>
<dbReference type="PANTHER" id="PTHR37592">
    <property type="match status" value="1"/>
</dbReference>
<dbReference type="HOGENOM" id="CLU_120582_0_0_1"/>
<dbReference type="OMA" id="RQNPCFI"/>
<dbReference type="AlphaFoldDB" id="M7T4W9"/>
<keyword evidence="4" id="KW-1185">Reference proteome</keyword>
<feature type="chain" id="PRO_5004085541" description="DUF7143 domain-containing protein" evidence="1">
    <location>
        <begin position="19"/>
        <end position="218"/>
    </location>
</feature>
<evidence type="ECO:0000313" key="3">
    <source>
        <dbReference type="EMBL" id="EMR71943.1"/>
    </source>
</evidence>
<keyword evidence="1" id="KW-0732">Signal</keyword>
<dbReference type="EMBL" id="KB705553">
    <property type="protein sequence ID" value="EMR71943.1"/>
    <property type="molecule type" value="Genomic_DNA"/>
</dbReference>
<evidence type="ECO:0000256" key="1">
    <source>
        <dbReference type="SAM" id="SignalP"/>
    </source>
</evidence>
<feature type="signal peptide" evidence="1">
    <location>
        <begin position="1"/>
        <end position="18"/>
    </location>
</feature>
<sequence length="218" mass="22816">MRQSQILTLATIFGAAAAAPKIPIHTSSSASSAAAKRAPQSAQKTGRQSNACFIIGDTELPQEVADVADSLASSIQCDTSFPTIDGVPDVLSGDVTFDSIDFSQAGQTPLEFALNTFSTADSNGGNLADTDLDLFQNGLNVYLATEAGIRSIGADPSQIKIPKFFLEMQVSRIQTAQGNPPTDAGLQVDHLRDKVLTNGASEDQSLLDEVTKLASIVS</sequence>
<dbReference type="Proteomes" id="UP000012174">
    <property type="component" value="Unassembled WGS sequence"/>
</dbReference>
<dbReference type="eggNOG" id="ENOG502S5W9">
    <property type="taxonomic scope" value="Eukaryota"/>
</dbReference>
<evidence type="ECO:0000313" key="4">
    <source>
        <dbReference type="Proteomes" id="UP000012174"/>
    </source>
</evidence>
<name>M7T4W9_EUTLA</name>
<protein>
    <recommendedName>
        <fullName evidence="2">DUF7143 domain-containing protein</fullName>
    </recommendedName>
</protein>
<dbReference type="OrthoDB" id="2497581at2759"/>
<accession>M7T4W9</accession>
<dbReference type="KEGG" id="ela:UCREL1_1006"/>
<reference evidence="4" key="1">
    <citation type="journal article" date="2013" name="Genome Announc.">
        <title>Draft genome sequence of the grapevine dieback fungus Eutypa lata UCR-EL1.</title>
        <authorList>
            <person name="Blanco-Ulate B."/>
            <person name="Rolshausen P.E."/>
            <person name="Cantu D."/>
        </authorList>
    </citation>
    <scope>NUCLEOTIDE SEQUENCE [LARGE SCALE GENOMIC DNA]</scope>
    <source>
        <strain evidence="4">UCR-EL1</strain>
    </source>
</reference>